<reference evidence="2 3" key="1">
    <citation type="submission" date="2017-11" db="EMBL/GenBank/DDBJ databases">
        <title>Genome sequencing of Fusobacterium periodonticum KCOM 1263.</title>
        <authorList>
            <person name="Kook J.-K."/>
            <person name="Park S.-N."/>
            <person name="Lim Y.K."/>
        </authorList>
    </citation>
    <scope>NUCLEOTIDE SEQUENCE [LARGE SCALE GENOMIC DNA]</scope>
    <source>
        <strain evidence="2 3">KCOM 1263</strain>
    </source>
</reference>
<keyword evidence="3" id="KW-1185">Reference proteome</keyword>
<evidence type="ECO:0000313" key="2">
    <source>
        <dbReference type="EMBL" id="ATV62622.1"/>
    </source>
</evidence>
<dbReference type="AlphaFoldDB" id="A0AAD0APH5"/>
<accession>A0AAD0APH5</accession>
<dbReference type="SUPFAM" id="SSF53254">
    <property type="entry name" value="Phosphoglycerate mutase-like"/>
    <property type="match status" value="1"/>
</dbReference>
<dbReference type="Proteomes" id="UP000228552">
    <property type="component" value="Chromosome"/>
</dbReference>
<dbReference type="Gene3D" id="3.40.50.1240">
    <property type="entry name" value="Phosphoglycerate mutase-like"/>
    <property type="match status" value="1"/>
</dbReference>
<dbReference type="GO" id="GO:0016791">
    <property type="term" value="F:phosphatase activity"/>
    <property type="evidence" value="ECO:0007669"/>
    <property type="project" value="TreeGrafter"/>
</dbReference>
<dbReference type="CDD" id="cd07067">
    <property type="entry name" value="HP_PGM_like"/>
    <property type="match status" value="1"/>
</dbReference>
<organism evidence="2 3">
    <name type="scientific">Fusobacterium pseudoperiodonticum</name>
    <dbReference type="NCBI Taxonomy" id="2663009"/>
    <lineage>
        <taxon>Bacteria</taxon>
        <taxon>Fusobacteriati</taxon>
        <taxon>Fusobacteriota</taxon>
        <taxon>Fusobacteriia</taxon>
        <taxon>Fusobacteriales</taxon>
        <taxon>Fusobacteriaceae</taxon>
        <taxon>Fusobacterium</taxon>
    </lineage>
</organism>
<gene>
    <name evidence="2" type="ORF">CTM74_12775</name>
</gene>
<dbReference type="InterPro" id="IPR013078">
    <property type="entry name" value="His_Pase_superF_clade-1"/>
</dbReference>
<dbReference type="PIRSF" id="PIRSF000709">
    <property type="entry name" value="6PFK_2-Ptase"/>
    <property type="match status" value="1"/>
</dbReference>
<dbReference type="GO" id="GO:0005737">
    <property type="term" value="C:cytoplasm"/>
    <property type="evidence" value="ECO:0007669"/>
    <property type="project" value="TreeGrafter"/>
</dbReference>
<name>A0AAD0APH5_9FUSO</name>
<sequence>MEIYFVRHGQTIWNVEKRFQGLSDSPLTELGITQAKLLGKKLKDIKFDKFYSTSLKRANDTANYIKGDRDQEVEIFDDFIEISMGDMEGMGHEKFKELYPVQLKNFFFNQIEYDPREYNGESFLEVRERVIKGLNKFVELNKNYERVLVVSHGATLKTLLHYISGKDISTLSNEEIPKNTSYTIVKYEDGKFEITDFSNTSHLDELKKI</sequence>
<dbReference type="InterPro" id="IPR050275">
    <property type="entry name" value="PGM_Phosphatase"/>
</dbReference>
<feature type="binding site" evidence="1">
    <location>
        <position position="57"/>
    </location>
    <ligand>
        <name>substrate</name>
    </ligand>
</feature>
<dbReference type="PANTHER" id="PTHR48100:SF1">
    <property type="entry name" value="HISTIDINE PHOSPHATASE FAMILY PROTEIN-RELATED"/>
    <property type="match status" value="1"/>
</dbReference>
<proteinExistence type="predicted"/>
<dbReference type="PANTHER" id="PTHR48100">
    <property type="entry name" value="BROAD-SPECIFICITY PHOSPHATASE YOR283W-RELATED"/>
    <property type="match status" value="1"/>
</dbReference>
<dbReference type="InterPro" id="IPR029033">
    <property type="entry name" value="His_PPase_superfam"/>
</dbReference>
<protein>
    <submittedName>
        <fullName evidence="2">Histidine phosphatase family protein</fullName>
    </submittedName>
</protein>
<feature type="binding site" evidence="1">
    <location>
        <begin position="7"/>
        <end position="14"/>
    </location>
    <ligand>
        <name>substrate</name>
    </ligand>
</feature>
<evidence type="ECO:0000256" key="1">
    <source>
        <dbReference type="PIRSR" id="PIRSR613078-2"/>
    </source>
</evidence>
<dbReference type="SMART" id="SM00855">
    <property type="entry name" value="PGAM"/>
    <property type="match status" value="1"/>
</dbReference>
<dbReference type="Pfam" id="PF00300">
    <property type="entry name" value="His_Phos_1"/>
    <property type="match status" value="1"/>
</dbReference>
<dbReference type="RefSeq" id="WP_099988379.1">
    <property type="nucleotide sequence ID" value="NZ_CP024700.1"/>
</dbReference>
<evidence type="ECO:0000313" key="3">
    <source>
        <dbReference type="Proteomes" id="UP000228552"/>
    </source>
</evidence>
<dbReference type="EMBL" id="CP024700">
    <property type="protein sequence ID" value="ATV62622.1"/>
    <property type="molecule type" value="Genomic_DNA"/>
</dbReference>